<dbReference type="CDD" id="cd05829">
    <property type="entry name" value="Sortase_F"/>
    <property type="match status" value="1"/>
</dbReference>
<reference evidence="4 5" key="1">
    <citation type="submission" date="2021-01" db="EMBL/GenBank/DDBJ databases">
        <title>Sequencing the genomes of 1000 actinobacteria strains.</title>
        <authorList>
            <person name="Klenk H.-P."/>
        </authorList>
    </citation>
    <scope>NUCLEOTIDE SEQUENCE [LARGE SCALE GENOMIC DNA]</scope>
    <source>
        <strain evidence="4 5">DSM 18662</strain>
    </source>
</reference>
<evidence type="ECO:0000256" key="3">
    <source>
        <dbReference type="SAM" id="Phobius"/>
    </source>
</evidence>
<keyword evidence="3" id="KW-1133">Transmembrane helix</keyword>
<name>A0ABS2RNF6_9ACTN</name>
<dbReference type="RefSeq" id="WP_420827691.1">
    <property type="nucleotide sequence ID" value="NZ_BAAAQP010000003.1"/>
</dbReference>
<dbReference type="InterPro" id="IPR042001">
    <property type="entry name" value="Sortase_F"/>
</dbReference>
<comment type="caution">
    <text evidence="4">The sequence shown here is derived from an EMBL/GenBank/DDBJ whole genome shotgun (WGS) entry which is preliminary data.</text>
</comment>
<dbReference type="InterPro" id="IPR023365">
    <property type="entry name" value="Sortase_dom-sf"/>
</dbReference>
<evidence type="ECO:0000256" key="2">
    <source>
        <dbReference type="SAM" id="MobiDB-lite"/>
    </source>
</evidence>
<dbReference type="Gene3D" id="2.40.260.10">
    <property type="entry name" value="Sortase"/>
    <property type="match status" value="1"/>
</dbReference>
<sequence>MLRPSPVDRSRLIRACIALGLAIVGVLLIWGAVGRQSPAEPALAASADRQGAPSATSTRPKPPVERASTHRDQPDVRDRITGPVLPESDPVSVAIPRLGVRTTLVRLGLDARGELEVPHDPAQPGWFIGGAAPGALGPAIIAGHVTWNRAPAVFYRLGSLRRGDHVSVRRSDGKTAVFTVVRVSRFAKARFPTKAVYGPIDHAGLRLITCGGTYDSSRHRYLDNVVVFARLSTVR</sequence>
<gene>
    <name evidence="4" type="ORF">JOE57_003467</name>
</gene>
<proteinExistence type="predicted"/>
<dbReference type="Proteomes" id="UP000704762">
    <property type="component" value="Unassembled WGS sequence"/>
</dbReference>
<evidence type="ECO:0000313" key="4">
    <source>
        <dbReference type="EMBL" id="MBM7800546.1"/>
    </source>
</evidence>
<keyword evidence="5" id="KW-1185">Reference proteome</keyword>
<keyword evidence="1" id="KW-0378">Hydrolase</keyword>
<dbReference type="Pfam" id="PF04203">
    <property type="entry name" value="Sortase"/>
    <property type="match status" value="1"/>
</dbReference>
<feature type="compositionally biased region" description="Basic and acidic residues" evidence="2">
    <location>
        <begin position="62"/>
        <end position="80"/>
    </location>
</feature>
<dbReference type="NCBIfam" id="NF033748">
    <property type="entry name" value="class_F_sortase"/>
    <property type="match status" value="1"/>
</dbReference>
<dbReference type="SUPFAM" id="SSF63817">
    <property type="entry name" value="Sortase"/>
    <property type="match status" value="1"/>
</dbReference>
<organism evidence="4 5">
    <name type="scientific">Microlunatus panaciterrae</name>
    <dbReference type="NCBI Taxonomy" id="400768"/>
    <lineage>
        <taxon>Bacteria</taxon>
        <taxon>Bacillati</taxon>
        <taxon>Actinomycetota</taxon>
        <taxon>Actinomycetes</taxon>
        <taxon>Propionibacteriales</taxon>
        <taxon>Propionibacteriaceae</taxon>
        <taxon>Microlunatus</taxon>
    </lineage>
</organism>
<keyword evidence="3" id="KW-0812">Transmembrane</keyword>
<feature type="transmembrane region" description="Helical" evidence="3">
    <location>
        <begin position="12"/>
        <end position="33"/>
    </location>
</feature>
<accession>A0ABS2RNF6</accession>
<evidence type="ECO:0000313" key="5">
    <source>
        <dbReference type="Proteomes" id="UP000704762"/>
    </source>
</evidence>
<evidence type="ECO:0000256" key="1">
    <source>
        <dbReference type="ARBA" id="ARBA00022801"/>
    </source>
</evidence>
<dbReference type="EMBL" id="JAFBCF010000001">
    <property type="protein sequence ID" value="MBM7800546.1"/>
    <property type="molecule type" value="Genomic_DNA"/>
</dbReference>
<keyword evidence="3" id="KW-0472">Membrane</keyword>
<feature type="region of interest" description="Disordered" evidence="2">
    <location>
        <begin position="42"/>
        <end position="84"/>
    </location>
</feature>
<protein>
    <submittedName>
        <fullName evidence="4">Sortase (Surface protein transpeptidase)</fullName>
    </submittedName>
</protein>
<dbReference type="InterPro" id="IPR005754">
    <property type="entry name" value="Sortase"/>
</dbReference>